<dbReference type="InterPro" id="IPR029119">
    <property type="entry name" value="MutY_C"/>
</dbReference>
<dbReference type="PANTHER" id="PTHR42944">
    <property type="entry name" value="ADENINE DNA GLYCOSYLASE"/>
    <property type="match status" value="1"/>
</dbReference>
<dbReference type="SUPFAM" id="SSF48150">
    <property type="entry name" value="DNA-glycosylase"/>
    <property type="match status" value="1"/>
</dbReference>
<comment type="cofactor">
    <cofactor evidence="14">
        <name>[4Fe-4S] cluster</name>
        <dbReference type="ChEBI" id="CHEBI:49883"/>
    </cofactor>
    <text evidence="14">Binds 1 [4Fe-4S] cluster.</text>
</comment>
<evidence type="ECO:0000256" key="5">
    <source>
        <dbReference type="ARBA" id="ARBA00022023"/>
    </source>
</evidence>
<dbReference type="PANTHER" id="PTHR42944:SF1">
    <property type="entry name" value="ADENINE DNA GLYCOSYLASE"/>
    <property type="match status" value="1"/>
</dbReference>
<dbReference type="EMBL" id="BAAAZE010000008">
    <property type="protein sequence ID" value="GAA4022912.1"/>
    <property type="molecule type" value="Genomic_DNA"/>
</dbReference>
<evidence type="ECO:0000256" key="14">
    <source>
        <dbReference type="RuleBase" id="RU365096"/>
    </source>
</evidence>
<dbReference type="InterPro" id="IPR023170">
    <property type="entry name" value="HhH_base_excis_C"/>
</dbReference>
<dbReference type="InterPro" id="IPR011257">
    <property type="entry name" value="DNA_glycosylase"/>
</dbReference>
<keyword evidence="7" id="KW-0479">Metal-binding</keyword>
<dbReference type="RefSeq" id="WP_344763186.1">
    <property type="nucleotide sequence ID" value="NZ_BAAAZE010000008.1"/>
</dbReference>
<dbReference type="InterPro" id="IPR015797">
    <property type="entry name" value="NUDIX_hydrolase-like_dom_sf"/>
</dbReference>
<keyword evidence="6" id="KW-0004">4Fe-4S</keyword>
<dbReference type="NCBIfam" id="TIGR01084">
    <property type="entry name" value="mutY"/>
    <property type="match status" value="1"/>
</dbReference>
<dbReference type="SMART" id="SM00478">
    <property type="entry name" value="ENDO3c"/>
    <property type="match status" value="1"/>
</dbReference>
<dbReference type="InterPro" id="IPR005760">
    <property type="entry name" value="A/G_AdeGlyc_MutY"/>
</dbReference>
<keyword evidence="9" id="KW-0378">Hydrolase</keyword>
<evidence type="ECO:0000256" key="7">
    <source>
        <dbReference type="ARBA" id="ARBA00022723"/>
    </source>
</evidence>
<evidence type="ECO:0000256" key="2">
    <source>
        <dbReference type="ARBA" id="ARBA00002933"/>
    </source>
</evidence>
<dbReference type="CDD" id="cd00056">
    <property type="entry name" value="ENDO3c"/>
    <property type="match status" value="1"/>
</dbReference>
<comment type="similarity">
    <text evidence="3 14">Belongs to the Nth/MutY family.</text>
</comment>
<accession>A0ABP7T977</accession>
<protein>
    <recommendedName>
        <fullName evidence="5 14">Adenine DNA glycosylase</fullName>
        <ecNumber evidence="4 14">3.2.2.31</ecNumber>
    </recommendedName>
</protein>
<name>A0ABP7T977_9BURK</name>
<keyword evidence="12" id="KW-0234">DNA repair</keyword>
<dbReference type="Proteomes" id="UP001501353">
    <property type="component" value="Unassembled WGS sequence"/>
</dbReference>
<dbReference type="InterPro" id="IPR044298">
    <property type="entry name" value="MIG/MutY"/>
</dbReference>
<comment type="function">
    <text evidence="2">Adenine glycosylase active on G-A mispairs. MutY also corrects error-prone DNA synthesis past GO lesions which are due to the oxidatively damaged form of guanine: 7,8-dihydro-8-oxoguanine (8-oxo-dGTP).</text>
</comment>
<keyword evidence="8 14" id="KW-0227">DNA damage</keyword>
<evidence type="ECO:0000256" key="13">
    <source>
        <dbReference type="ARBA" id="ARBA00023295"/>
    </source>
</evidence>
<evidence type="ECO:0000256" key="8">
    <source>
        <dbReference type="ARBA" id="ARBA00022763"/>
    </source>
</evidence>
<feature type="domain" description="HhH-GPD" evidence="15">
    <location>
        <begin position="50"/>
        <end position="207"/>
    </location>
</feature>
<dbReference type="Gene3D" id="1.10.1670.10">
    <property type="entry name" value="Helix-hairpin-Helix base-excision DNA repair enzymes (C-terminal)"/>
    <property type="match status" value="1"/>
</dbReference>
<dbReference type="SUPFAM" id="SSF55811">
    <property type="entry name" value="Nudix"/>
    <property type="match status" value="1"/>
</dbReference>
<evidence type="ECO:0000256" key="4">
    <source>
        <dbReference type="ARBA" id="ARBA00012045"/>
    </source>
</evidence>
<keyword evidence="11" id="KW-0411">Iron-sulfur</keyword>
<keyword evidence="17" id="KW-1185">Reference proteome</keyword>
<gene>
    <name evidence="16" type="primary">mutY</name>
    <name evidence="16" type="ORF">GCM10022212_20300</name>
</gene>
<keyword evidence="13 14" id="KW-0326">Glycosidase</keyword>
<reference evidence="17" key="1">
    <citation type="journal article" date="2019" name="Int. J. Syst. Evol. Microbiol.">
        <title>The Global Catalogue of Microorganisms (GCM) 10K type strain sequencing project: providing services to taxonomists for standard genome sequencing and annotation.</title>
        <authorList>
            <consortium name="The Broad Institute Genomics Platform"/>
            <consortium name="The Broad Institute Genome Sequencing Center for Infectious Disease"/>
            <person name="Wu L."/>
            <person name="Ma J."/>
        </authorList>
    </citation>
    <scope>NUCLEOTIDE SEQUENCE [LARGE SCALE GENOMIC DNA]</scope>
    <source>
        <strain evidence="17">JCM 16673</strain>
    </source>
</reference>
<evidence type="ECO:0000313" key="17">
    <source>
        <dbReference type="Proteomes" id="UP001501353"/>
    </source>
</evidence>
<proteinExistence type="inferred from homology"/>
<evidence type="ECO:0000256" key="3">
    <source>
        <dbReference type="ARBA" id="ARBA00008343"/>
    </source>
</evidence>
<evidence type="ECO:0000256" key="6">
    <source>
        <dbReference type="ARBA" id="ARBA00022485"/>
    </source>
</evidence>
<evidence type="ECO:0000256" key="10">
    <source>
        <dbReference type="ARBA" id="ARBA00023004"/>
    </source>
</evidence>
<keyword evidence="10 14" id="KW-0408">Iron</keyword>
<dbReference type="PROSITE" id="PS01155">
    <property type="entry name" value="ENDONUCLEASE_III_2"/>
    <property type="match status" value="1"/>
</dbReference>
<dbReference type="InterPro" id="IPR004036">
    <property type="entry name" value="Endonuclease-III-like_CS2"/>
</dbReference>
<dbReference type="EC" id="3.2.2.31" evidence="4 14"/>
<dbReference type="InterPro" id="IPR003265">
    <property type="entry name" value="HhH-GPD_domain"/>
</dbReference>
<sequence>MAKMPVVAAADYIDPEFSTVVVSWQKQHGRHALPWQNTRDAYRIWLSEIMLQQTQVAAVIPYYQKFLISFPDVASLAGASAESVMSHWSGLGYYTRARNLHQCAKRVVAEHGGVFPSDPLLLAELPGIGRSTAAAISAFAYGTRAAILDGNVKRVFSRVFGVEGFPGSKPVEDQLWLRAEALLPQADFDVDSAIGSYTQGLMDLGATLCTRIRPDCARCPLAYRCVALATNRVHLLPVRKPKKAVPQRQTSMLVIVDNGQVLLEQRPDSGIWGGLLSLPEVELLAPADLDGEGDRTIFDQLLEQAVSPFGVTASCVRLMPFSHAFTHFKLQISPYAVHLSQRIERAGQDGHVWYHTDRLADAPLPAPVKKLLLGLFHSEDLFGLA</sequence>
<dbReference type="Gene3D" id="3.90.79.10">
    <property type="entry name" value="Nucleoside Triphosphate Pyrophosphohydrolase"/>
    <property type="match status" value="1"/>
</dbReference>
<comment type="caution">
    <text evidence="16">The sequence shown here is derived from an EMBL/GenBank/DDBJ whole genome shotgun (WGS) entry which is preliminary data.</text>
</comment>
<evidence type="ECO:0000259" key="15">
    <source>
        <dbReference type="SMART" id="SM00478"/>
    </source>
</evidence>
<comment type="catalytic activity">
    <reaction evidence="1 14">
        <text>Hydrolyzes free adenine bases from 7,8-dihydro-8-oxoguanine:adenine mismatched double-stranded DNA, leaving an apurinic site.</text>
        <dbReference type="EC" id="3.2.2.31"/>
    </reaction>
</comment>
<dbReference type="CDD" id="cd03431">
    <property type="entry name" value="NUDIX_DNA_Glycosylase_C-MutY"/>
    <property type="match status" value="1"/>
</dbReference>
<evidence type="ECO:0000256" key="1">
    <source>
        <dbReference type="ARBA" id="ARBA00000843"/>
    </source>
</evidence>
<dbReference type="Gene3D" id="1.10.340.30">
    <property type="entry name" value="Hypothetical protein, domain 2"/>
    <property type="match status" value="1"/>
</dbReference>
<evidence type="ECO:0000313" key="16">
    <source>
        <dbReference type="EMBL" id="GAA4022912.1"/>
    </source>
</evidence>
<evidence type="ECO:0000256" key="12">
    <source>
        <dbReference type="ARBA" id="ARBA00023204"/>
    </source>
</evidence>
<evidence type="ECO:0000256" key="11">
    <source>
        <dbReference type="ARBA" id="ARBA00023014"/>
    </source>
</evidence>
<organism evidence="16 17">
    <name type="scientific">Actimicrobium antarcticum</name>
    <dbReference type="NCBI Taxonomy" id="1051899"/>
    <lineage>
        <taxon>Bacteria</taxon>
        <taxon>Pseudomonadati</taxon>
        <taxon>Pseudomonadota</taxon>
        <taxon>Betaproteobacteria</taxon>
        <taxon>Burkholderiales</taxon>
        <taxon>Oxalobacteraceae</taxon>
        <taxon>Actimicrobium</taxon>
    </lineage>
</organism>
<evidence type="ECO:0000256" key="9">
    <source>
        <dbReference type="ARBA" id="ARBA00022801"/>
    </source>
</evidence>
<dbReference type="Pfam" id="PF00730">
    <property type="entry name" value="HhH-GPD"/>
    <property type="match status" value="1"/>
</dbReference>
<dbReference type="Pfam" id="PF14815">
    <property type="entry name" value="NUDIX_4"/>
    <property type="match status" value="1"/>
</dbReference>